<evidence type="ECO:0000313" key="2">
    <source>
        <dbReference type="EMBL" id="MBE1236359.1"/>
    </source>
</evidence>
<dbReference type="Proteomes" id="UP000631034">
    <property type="component" value="Unassembled WGS sequence"/>
</dbReference>
<gene>
    <name evidence="2" type="ORF">IHV25_01655</name>
</gene>
<protein>
    <recommendedName>
        <fullName evidence="1">RuvC endonuclease subdomain 3 domain-containing protein</fullName>
    </recommendedName>
</protein>
<dbReference type="Gene3D" id="3.30.420.10">
    <property type="entry name" value="Ribonuclease H-like superfamily/Ribonuclease H"/>
    <property type="match status" value="1"/>
</dbReference>
<dbReference type="Pfam" id="PF18541">
    <property type="entry name" value="RuvC_III"/>
    <property type="match status" value="1"/>
</dbReference>
<proteinExistence type="predicted"/>
<reference evidence="2" key="1">
    <citation type="submission" date="2020-10" db="EMBL/GenBank/DDBJ databases">
        <title>Genome sequence of the unusual species of purple photosynthetic bacteria, Phaeovibrio sulfidiphilus DSM 23193, type strain.</title>
        <authorList>
            <person name="Kyndt J.A."/>
            <person name="Meyer T.E."/>
        </authorList>
    </citation>
    <scope>NUCLEOTIDE SEQUENCE</scope>
    <source>
        <strain evidence="2">DSM 23193</strain>
    </source>
</reference>
<organism evidence="2 3">
    <name type="scientific">Phaeovibrio sulfidiphilus</name>
    <dbReference type="NCBI Taxonomy" id="1220600"/>
    <lineage>
        <taxon>Bacteria</taxon>
        <taxon>Pseudomonadati</taxon>
        <taxon>Pseudomonadota</taxon>
        <taxon>Alphaproteobacteria</taxon>
        <taxon>Rhodospirillales</taxon>
        <taxon>Rhodospirillaceae</taxon>
        <taxon>Phaeovibrio</taxon>
    </lineage>
</organism>
<dbReference type="EMBL" id="JACZHT010000001">
    <property type="protein sequence ID" value="MBE1236359.1"/>
    <property type="molecule type" value="Genomic_DNA"/>
</dbReference>
<dbReference type="InterPro" id="IPR041383">
    <property type="entry name" value="RuvC_III"/>
</dbReference>
<feature type="domain" description="RuvC endonuclease subdomain 3" evidence="1">
    <location>
        <begin position="60"/>
        <end position="195"/>
    </location>
</feature>
<sequence length="436" mass="49033">MANKTLCCAIVNREKGKRTPREAFGHDRERWEAIITRISGWADERSFPAEKLKRFRADSIPEDFVNRQLTDTGWAARSAAASLRRLWPDTGATGEGPVETVRGQMTALMRRLWELNDLLSDDGQKNRDDHRHHAVDALVVACLDRRATQALGTYWAARDTPESGVREPVIPRPWPSIREDAASRLRSLVVSHKVTGRKLSGPLHKETVYGDTGEDVIKKGVLYRRVVGRKSVAGLTDNELKENRDNRIRDERVREIVASHIAANGGKPKKAFATFPRVSENGPEIRKVRVIDVRQPSVMMETATGFVALGNNHHIALYQQPDGKGTFEVVSLLTARQRLARRESVVRRERDDGARFVLSLCQGEAFEYLDGERRGVWIVTSVWDSGRVVLKRHDDASGDEKKLYRPGVTGLLPLILDGRGRKVSIDPIGRVRPARD</sequence>
<evidence type="ECO:0000313" key="3">
    <source>
        <dbReference type="Proteomes" id="UP000631034"/>
    </source>
</evidence>
<name>A0A8J6YTY2_9PROT</name>
<dbReference type="AlphaFoldDB" id="A0A8J6YTY2"/>
<evidence type="ECO:0000259" key="1">
    <source>
        <dbReference type="Pfam" id="PF18541"/>
    </source>
</evidence>
<comment type="caution">
    <text evidence="2">The sequence shown here is derived from an EMBL/GenBank/DDBJ whole genome shotgun (WGS) entry which is preliminary data.</text>
</comment>
<dbReference type="GO" id="GO:0004519">
    <property type="term" value="F:endonuclease activity"/>
    <property type="evidence" value="ECO:0007669"/>
    <property type="project" value="InterPro"/>
</dbReference>
<dbReference type="InterPro" id="IPR036397">
    <property type="entry name" value="RNaseH_sf"/>
</dbReference>
<accession>A0A8J6YTY2</accession>
<dbReference type="NCBIfam" id="TIGR01865">
    <property type="entry name" value="cas_Csn1"/>
    <property type="match status" value="1"/>
</dbReference>
<dbReference type="InterPro" id="IPR028629">
    <property type="entry name" value="Cas9"/>
</dbReference>
<keyword evidence="3" id="KW-1185">Reference proteome</keyword>
<dbReference type="GO" id="GO:0003676">
    <property type="term" value="F:nucleic acid binding"/>
    <property type="evidence" value="ECO:0007669"/>
    <property type="project" value="InterPro"/>
</dbReference>